<accession>A0A7J7C3B7</accession>
<evidence type="ECO:0000313" key="3">
    <source>
        <dbReference type="Proteomes" id="UP000593562"/>
    </source>
</evidence>
<dbReference type="Pfam" id="PF00646">
    <property type="entry name" value="F-box"/>
    <property type="match status" value="1"/>
</dbReference>
<dbReference type="EMBL" id="JAAARO010000021">
    <property type="protein sequence ID" value="KAF5728601.1"/>
    <property type="molecule type" value="Genomic_DNA"/>
</dbReference>
<dbReference type="OrthoDB" id="612216at2759"/>
<comment type="caution">
    <text evidence="2">The sequence shown here is derived from an EMBL/GenBank/DDBJ whole genome shotgun (WGS) entry which is preliminary data.</text>
</comment>
<organism evidence="2 3">
    <name type="scientific">Tripterygium wilfordii</name>
    <name type="common">Thunder God vine</name>
    <dbReference type="NCBI Taxonomy" id="458696"/>
    <lineage>
        <taxon>Eukaryota</taxon>
        <taxon>Viridiplantae</taxon>
        <taxon>Streptophyta</taxon>
        <taxon>Embryophyta</taxon>
        <taxon>Tracheophyta</taxon>
        <taxon>Spermatophyta</taxon>
        <taxon>Magnoliopsida</taxon>
        <taxon>eudicotyledons</taxon>
        <taxon>Gunneridae</taxon>
        <taxon>Pentapetalae</taxon>
        <taxon>rosids</taxon>
        <taxon>fabids</taxon>
        <taxon>Celastrales</taxon>
        <taxon>Celastraceae</taxon>
        <taxon>Tripterygium</taxon>
    </lineage>
</organism>
<evidence type="ECO:0000259" key="1">
    <source>
        <dbReference type="PROSITE" id="PS50181"/>
    </source>
</evidence>
<dbReference type="PANTHER" id="PTHR32212:SF234">
    <property type="entry name" value="F-BOX_LRR-REPEAT PROTEIN 13-LIKE"/>
    <property type="match status" value="1"/>
</dbReference>
<reference evidence="2 3" key="1">
    <citation type="journal article" date="2020" name="Nat. Commun.">
        <title>Genome of Tripterygium wilfordii and identification of cytochrome P450 involved in triptolide biosynthesis.</title>
        <authorList>
            <person name="Tu L."/>
            <person name="Su P."/>
            <person name="Zhang Z."/>
            <person name="Gao L."/>
            <person name="Wang J."/>
            <person name="Hu T."/>
            <person name="Zhou J."/>
            <person name="Zhang Y."/>
            <person name="Zhao Y."/>
            <person name="Liu Y."/>
            <person name="Song Y."/>
            <person name="Tong Y."/>
            <person name="Lu Y."/>
            <person name="Yang J."/>
            <person name="Xu C."/>
            <person name="Jia M."/>
            <person name="Peters R.J."/>
            <person name="Huang L."/>
            <person name="Gao W."/>
        </authorList>
    </citation>
    <scope>NUCLEOTIDE SEQUENCE [LARGE SCALE GENOMIC DNA]</scope>
    <source>
        <strain evidence="3">cv. XIE 37</strain>
        <tissue evidence="2">Leaf</tissue>
    </source>
</reference>
<dbReference type="AlphaFoldDB" id="A0A7J7C3B7"/>
<proteinExistence type="predicted"/>
<protein>
    <submittedName>
        <fullName evidence="2">F-box/LRR-repeat protein</fullName>
    </submittedName>
</protein>
<dbReference type="InterPro" id="IPR036047">
    <property type="entry name" value="F-box-like_dom_sf"/>
</dbReference>
<dbReference type="InterPro" id="IPR001810">
    <property type="entry name" value="F-box_dom"/>
</dbReference>
<gene>
    <name evidence="2" type="ORF">HS088_TW21G00749</name>
</gene>
<dbReference type="SUPFAM" id="SSF81383">
    <property type="entry name" value="F-box domain"/>
    <property type="match status" value="1"/>
</dbReference>
<feature type="domain" description="F-box" evidence="1">
    <location>
        <begin position="15"/>
        <end position="63"/>
    </location>
</feature>
<keyword evidence="3" id="KW-1185">Reference proteome</keyword>
<sequence>MDSLSRNVRSKSNSNRSISELPDEILQLILSFLPTDDAVKTSVLSRRWEYLWTSIPNFDFREGYCEGYHFMEYAHRVISLSSSAIKQFSLEFYGAVDELCFKGLIAAVVRRNVEELEIVALEAEEHLQLPQSLCFCISY</sequence>
<evidence type="ECO:0000313" key="2">
    <source>
        <dbReference type="EMBL" id="KAF5728601.1"/>
    </source>
</evidence>
<dbReference type="PANTHER" id="PTHR32212">
    <property type="entry name" value="CYCLIN-LIKE F-BOX"/>
    <property type="match status" value="1"/>
</dbReference>
<name>A0A7J7C3B7_TRIWF</name>
<dbReference type="CDD" id="cd22160">
    <property type="entry name" value="F-box_AtFBL13-like"/>
    <property type="match status" value="1"/>
</dbReference>
<dbReference type="InParanoid" id="A0A7J7C3B7"/>
<dbReference type="SMART" id="SM00256">
    <property type="entry name" value="FBOX"/>
    <property type="match status" value="1"/>
</dbReference>
<dbReference type="Proteomes" id="UP000593562">
    <property type="component" value="Unassembled WGS sequence"/>
</dbReference>
<dbReference type="InterPro" id="IPR053781">
    <property type="entry name" value="F-box_AtFBL13-like"/>
</dbReference>
<dbReference type="Gene3D" id="1.20.1280.50">
    <property type="match status" value="1"/>
</dbReference>
<dbReference type="PROSITE" id="PS50181">
    <property type="entry name" value="FBOX"/>
    <property type="match status" value="1"/>
</dbReference>